<evidence type="ECO:0000256" key="1">
    <source>
        <dbReference type="SAM" id="Coils"/>
    </source>
</evidence>
<name>A0ABN8NUN3_9CNID</name>
<dbReference type="EMBL" id="CALNXK010000035">
    <property type="protein sequence ID" value="CAH3121154.1"/>
    <property type="molecule type" value="Genomic_DNA"/>
</dbReference>
<comment type="caution">
    <text evidence="2">The sequence shown here is derived from an EMBL/GenBank/DDBJ whole genome shotgun (WGS) entry which is preliminary data.</text>
</comment>
<keyword evidence="3" id="KW-1185">Reference proteome</keyword>
<dbReference type="Proteomes" id="UP001159405">
    <property type="component" value="Unassembled WGS sequence"/>
</dbReference>
<accession>A0ABN8NUN3</accession>
<protein>
    <submittedName>
        <fullName evidence="2">Uncharacterized protein</fullName>
    </submittedName>
</protein>
<gene>
    <name evidence="2" type="ORF">PLOB_00028455</name>
</gene>
<organism evidence="2 3">
    <name type="scientific">Porites lobata</name>
    <dbReference type="NCBI Taxonomy" id="104759"/>
    <lineage>
        <taxon>Eukaryota</taxon>
        <taxon>Metazoa</taxon>
        <taxon>Cnidaria</taxon>
        <taxon>Anthozoa</taxon>
        <taxon>Hexacorallia</taxon>
        <taxon>Scleractinia</taxon>
        <taxon>Fungiina</taxon>
        <taxon>Poritidae</taxon>
        <taxon>Porites</taxon>
    </lineage>
</organism>
<sequence length="422" mass="47756">MASQLEDIERILQDISNHSNVKSLQGNVGQDINTELQLEKHKNHLASLKTKLARLQTQSCFLENLSKEDWFSTDSMEMTEYQANMMKERKEVKETTEKLETDLDDLAETLCTNHKVLKEKLELLEQKLSSLKDKKSKYEFLKEKSQETAAREEQENKDVSFDELQAKQLEVDTVIEQCKTAISTLKHCKGLLQVEASHLQEKVYELQEHKNSNETLTQGHPPDQANQRWLAGAVQVLSKLGGIKVQSIEGDSVVLELENDAVPSTDQGANTTLILTIKFRLELSGDVCAVFAGAEVNLPSLSIDDLVSQAIHTGDVVGFILQVKRRFRNQRTLIEELEKLQTNYAMDWEPSHGRIRVMLGRSGKVVCTLKVDPVSSTGRGDVQVVRVEGSSHQTEIERLQTDGSNRNLTRWIEDLQQLFSNE</sequence>
<evidence type="ECO:0000313" key="3">
    <source>
        <dbReference type="Proteomes" id="UP001159405"/>
    </source>
</evidence>
<reference evidence="2 3" key="1">
    <citation type="submission" date="2022-05" db="EMBL/GenBank/DDBJ databases">
        <authorList>
            <consortium name="Genoscope - CEA"/>
            <person name="William W."/>
        </authorList>
    </citation>
    <scope>NUCLEOTIDE SEQUENCE [LARGE SCALE GENOMIC DNA]</scope>
</reference>
<evidence type="ECO:0000313" key="2">
    <source>
        <dbReference type="EMBL" id="CAH3121154.1"/>
    </source>
</evidence>
<proteinExistence type="predicted"/>
<keyword evidence="1" id="KW-0175">Coiled coil</keyword>
<feature type="coiled-coil region" evidence="1">
    <location>
        <begin position="38"/>
        <end position="151"/>
    </location>
</feature>